<organism evidence="5 6">
    <name type="scientific">Wenjunlia tyrosinilytica</name>
    <dbReference type="NCBI Taxonomy" id="1544741"/>
    <lineage>
        <taxon>Bacteria</taxon>
        <taxon>Bacillati</taxon>
        <taxon>Actinomycetota</taxon>
        <taxon>Actinomycetes</taxon>
        <taxon>Kitasatosporales</taxon>
        <taxon>Streptomycetaceae</taxon>
        <taxon>Wenjunlia</taxon>
    </lineage>
</organism>
<reference evidence="5" key="2">
    <citation type="submission" date="2020-09" db="EMBL/GenBank/DDBJ databases">
        <authorList>
            <person name="Sun Q."/>
            <person name="Zhou Y."/>
        </authorList>
    </citation>
    <scope>NUCLEOTIDE SEQUENCE</scope>
    <source>
        <strain evidence="5">CGMCC 4.7201</strain>
    </source>
</reference>
<feature type="region of interest" description="Disordered" evidence="3">
    <location>
        <begin position="1"/>
        <end position="72"/>
    </location>
</feature>
<accession>A0A918E257</accession>
<evidence type="ECO:0000256" key="1">
    <source>
        <dbReference type="ARBA" id="ARBA00004370"/>
    </source>
</evidence>
<comment type="subcellular location">
    <subcellularLocation>
        <location evidence="1">Membrane</location>
    </subcellularLocation>
</comment>
<protein>
    <recommendedName>
        <fullName evidence="7">Mce-associated membrane protein</fullName>
    </recommendedName>
</protein>
<dbReference type="AlphaFoldDB" id="A0A918E257"/>
<dbReference type="GO" id="GO:0016020">
    <property type="term" value="C:membrane"/>
    <property type="evidence" value="ECO:0007669"/>
    <property type="project" value="UniProtKB-SubCell"/>
</dbReference>
<keyword evidence="4" id="KW-0812">Transmembrane</keyword>
<feature type="compositionally biased region" description="Basic and acidic residues" evidence="3">
    <location>
        <begin position="1"/>
        <end position="10"/>
    </location>
</feature>
<evidence type="ECO:0000256" key="4">
    <source>
        <dbReference type="SAM" id="Phobius"/>
    </source>
</evidence>
<keyword evidence="4" id="KW-1133">Transmembrane helix</keyword>
<evidence type="ECO:0000256" key="3">
    <source>
        <dbReference type="SAM" id="MobiDB-lite"/>
    </source>
</evidence>
<dbReference type="Proteomes" id="UP000641932">
    <property type="component" value="Unassembled WGS sequence"/>
</dbReference>
<dbReference type="PANTHER" id="PTHR37042">
    <property type="entry name" value="OUTER MEMBRANE PROTEIN RV1973"/>
    <property type="match status" value="1"/>
</dbReference>
<evidence type="ECO:0008006" key="7">
    <source>
        <dbReference type="Google" id="ProtNLM"/>
    </source>
</evidence>
<dbReference type="PANTHER" id="PTHR37042:SF4">
    <property type="entry name" value="OUTER MEMBRANE PROTEIN RV1973"/>
    <property type="match status" value="1"/>
</dbReference>
<evidence type="ECO:0000313" key="6">
    <source>
        <dbReference type="Proteomes" id="UP000641932"/>
    </source>
</evidence>
<reference evidence="5" key="1">
    <citation type="journal article" date="2014" name="Int. J. Syst. Evol. Microbiol.">
        <title>Complete genome sequence of Corynebacterium casei LMG S-19264T (=DSM 44701T), isolated from a smear-ripened cheese.</title>
        <authorList>
            <consortium name="US DOE Joint Genome Institute (JGI-PGF)"/>
            <person name="Walter F."/>
            <person name="Albersmeier A."/>
            <person name="Kalinowski J."/>
            <person name="Ruckert C."/>
        </authorList>
    </citation>
    <scope>NUCLEOTIDE SEQUENCE</scope>
    <source>
        <strain evidence="5">CGMCC 4.7201</strain>
    </source>
</reference>
<feature type="compositionally biased region" description="Low complexity" evidence="3">
    <location>
        <begin position="46"/>
        <end position="56"/>
    </location>
</feature>
<comment type="caution">
    <text evidence="5">The sequence shown here is derived from an EMBL/GenBank/DDBJ whole genome shotgun (WGS) entry which is preliminary data.</text>
</comment>
<dbReference type="RefSeq" id="WP_189135223.1">
    <property type="nucleotide sequence ID" value="NZ_BMMS01000038.1"/>
</dbReference>
<evidence type="ECO:0000256" key="2">
    <source>
        <dbReference type="ARBA" id="ARBA00023136"/>
    </source>
</evidence>
<evidence type="ECO:0000313" key="5">
    <source>
        <dbReference type="EMBL" id="GGO98476.1"/>
    </source>
</evidence>
<gene>
    <name evidence="5" type="ORF">GCM10012280_62710</name>
</gene>
<dbReference type="EMBL" id="BMMS01000038">
    <property type="protein sequence ID" value="GGO98476.1"/>
    <property type="molecule type" value="Genomic_DNA"/>
</dbReference>
<sequence>MSKLSVRERAGSGTPRRRGVAAAARAAARRTERAHRSPEAPQAVGAPEASRAANAARITEKEPSTAGADAAPAGRRRGLLSAVLAILVVAALAATGVLAWQYREAERTRQARTQALAAARKAAPVIMSYDYRRLDRDFAAARGHLTGAFREKYRKTTEGVVAPTARKYHGVVRATVAEPPTGGTPAASVVSASPDRVVVLLFMNQVTNSTQVTGPRLDLNRVRLTLVPTPHGWKITTVDAL</sequence>
<name>A0A918E257_9ACTN</name>
<keyword evidence="6" id="KW-1185">Reference proteome</keyword>
<keyword evidence="2 4" id="KW-0472">Membrane</keyword>
<proteinExistence type="predicted"/>
<feature type="transmembrane region" description="Helical" evidence="4">
    <location>
        <begin position="79"/>
        <end position="102"/>
    </location>
</feature>
<feature type="compositionally biased region" description="Basic and acidic residues" evidence="3">
    <location>
        <begin position="29"/>
        <end position="38"/>
    </location>
</feature>